<sequence>MIILDLMMPQFTGFEVIKVLKENPETIDIPVIVCTAKELSFEEKELLKKNVSYVMKKGNICRETLLNTLNMIKDQKSENDLAD</sequence>
<proteinExistence type="predicted"/>
<dbReference type="SUPFAM" id="SSF52172">
    <property type="entry name" value="CheY-like"/>
    <property type="match status" value="1"/>
</dbReference>
<dbReference type="InterPro" id="IPR001789">
    <property type="entry name" value="Sig_transdc_resp-reg_receiver"/>
</dbReference>
<protein>
    <recommendedName>
        <fullName evidence="1">Response regulatory domain-containing protein</fullName>
    </recommendedName>
</protein>
<comment type="caution">
    <text evidence="2">The sequence shown here is derived from an EMBL/GenBank/DDBJ whole genome shotgun (WGS) entry which is preliminary data.</text>
</comment>
<organism evidence="2">
    <name type="scientific">bioreactor metagenome</name>
    <dbReference type="NCBI Taxonomy" id="1076179"/>
    <lineage>
        <taxon>unclassified sequences</taxon>
        <taxon>metagenomes</taxon>
        <taxon>ecological metagenomes</taxon>
    </lineage>
</organism>
<gene>
    <name evidence="2" type="ORF">SDC9_90385</name>
</gene>
<dbReference type="InterPro" id="IPR011006">
    <property type="entry name" value="CheY-like_superfamily"/>
</dbReference>
<evidence type="ECO:0000259" key="1">
    <source>
        <dbReference type="PROSITE" id="PS50110"/>
    </source>
</evidence>
<dbReference type="EMBL" id="VSSQ01010204">
    <property type="protein sequence ID" value="MPM43708.1"/>
    <property type="molecule type" value="Genomic_DNA"/>
</dbReference>
<name>A0A644ZTJ5_9ZZZZ</name>
<dbReference type="Pfam" id="PF00072">
    <property type="entry name" value="Response_reg"/>
    <property type="match status" value="1"/>
</dbReference>
<feature type="domain" description="Response regulatory" evidence="1">
    <location>
        <begin position="1"/>
        <end position="72"/>
    </location>
</feature>
<dbReference type="Gene3D" id="3.40.50.2300">
    <property type="match status" value="1"/>
</dbReference>
<reference evidence="2" key="1">
    <citation type="submission" date="2019-08" db="EMBL/GenBank/DDBJ databases">
        <authorList>
            <person name="Kucharzyk K."/>
            <person name="Murdoch R.W."/>
            <person name="Higgins S."/>
            <person name="Loffler F."/>
        </authorList>
    </citation>
    <scope>NUCLEOTIDE SEQUENCE</scope>
</reference>
<accession>A0A644ZTJ5</accession>
<dbReference type="PROSITE" id="PS50110">
    <property type="entry name" value="RESPONSE_REGULATORY"/>
    <property type="match status" value="1"/>
</dbReference>
<dbReference type="AlphaFoldDB" id="A0A644ZTJ5"/>
<evidence type="ECO:0000313" key="2">
    <source>
        <dbReference type="EMBL" id="MPM43708.1"/>
    </source>
</evidence>
<dbReference type="GO" id="GO:0000160">
    <property type="term" value="P:phosphorelay signal transduction system"/>
    <property type="evidence" value="ECO:0007669"/>
    <property type="project" value="InterPro"/>
</dbReference>